<evidence type="ECO:0000256" key="7">
    <source>
        <dbReference type="SAM" id="Phobius"/>
    </source>
</evidence>
<dbReference type="Pfam" id="PF10268">
    <property type="entry name" value="Tmemb_161AB"/>
    <property type="match status" value="2"/>
</dbReference>
<comment type="similarity">
    <text evidence="2">Belongs to the TMEM161 family.</text>
</comment>
<feature type="transmembrane region" description="Helical" evidence="7">
    <location>
        <begin position="218"/>
        <end position="237"/>
    </location>
</feature>
<comment type="caution">
    <text evidence="9">The sequence shown here is derived from an EMBL/GenBank/DDBJ whole genome shotgun (WGS) entry which is preliminary data.</text>
</comment>
<evidence type="ECO:0000256" key="8">
    <source>
        <dbReference type="SAM" id="SignalP"/>
    </source>
</evidence>
<evidence type="ECO:0000313" key="9">
    <source>
        <dbReference type="EMBL" id="CAB3375285.1"/>
    </source>
</evidence>
<protein>
    <recommendedName>
        <fullName evidence="11">Transmembrane protein 161B</fullName>
    </recommendedName>
</protein>
<proteinExistence type="inferred from homology"/>
<organism evidence="9 10">
    <name type="scientific">Cloeon dipterum</name>
    <dbReference type="NCBI Taxonomy" id="197152"/>
    <lineage>
        <taxon>Eukaryota</taxon>
        <taxon>Metazoa</taxon>
        <taxon>Ecdysozoa</taxon>
        <taxon>Arthropoda</taxon>
        <taxon>Hexapoda</taxon>
        <taxon>Insecta</taxon>
        <taxon>Pterygota</taxon>
        <taxon>Palaeoptera</taxon>
        <taxon>Ephemeroptera</taxon>
        <taxon>Pisciforma</taxon>
        <taxon>Baetidae</taxon>
        <taxon>Cloeon</taxon>
    </lineage>
</organism>
<dbReference type="PANTHER" id="PTHR13624">
    <property type="entry name" value="RE42071P"/>
    <property type="match status" value="1"/>
</dbReference>
<reference evidence="9 10" key="1">
    <citation type="submission" date="2020-04" db="EMBL/GenBank/DDBJ databases">
        <authorList>
            <person name="Alioto T."/>
            <person name="Alioto T."/>
            <person name="Gomez Garrido J."/>
        </authorList>
    </citation>
    <scope>NUCLEOTIDE SEQUENCE [LARGE SCALE GENOMIC DNA]</scope>
</reference>
<dbReference type="EMBL" id="CADEPI010000110">
    <property type="protein sequence ID" value="CAB3375285.1"/>
    <property type="molecule type" value="Genomic_DNA"/>
</dbReference>
<dbReference type="GO" id="GO:0016020">
    <property type="term" value="C:membrane"/>
    <property type="evidence" value="ECO:0007669"/>
    <property type="project" value="UniProtKB-SubCell"/>
</dbReference>
<accession>A0A8S1D1C1</accession>
<gene>
    <name evidence="9" type="ORF">CLODIP_2_CD05784</name>
</gene>
<keyword evidence="6" id="KW-0325">Glycoprotein</keyword>
<dbReference type="InterPro" id="IPR019395">
    <property type="entry name" value="Transmembrane_161A/B"/>
</dbReference>
<evidence type="ECO:0000313" key="10">
    <source>
        <dbReference type="Proteomes" id="UP000494165"/>
    </source>
</evidence>
<keyword evidence="8" id="KW-0732">Signal</keyword>
<comment type="subcellular location">
    <subcellularLocation>
        <location evidence="1">Membrane</location>
        <topology evidence="1">Multi-pass membrane protein</topology>
    </subcellularLocation>
</comment>
<feature type="chain" id="PRO_5035898730" description="Transmembrane protein 161B" evidence="8">
    <location>
        <begin position="16"/>
        <end position="443"/>
    </location>
</feature>
<evidence type="ECO:0000256" key="6">
    <source>
        <dbReference type="ARBA" id="ARBA00023180"/>
    </source>
</evidence>
<dbReference type="PANTHER" id="PTHR13624:SF6">
    <property type="entry name" value="EMEI"/>
    <property type="match status" value="1"/>
</dbReference>
<feature type="transmembrane region" description="Helical" evidence="7">
    <location>
        <begin position="97"/>
        <end position="119"/>
    </location>
</feature>
<evidence type="ECO:0008006" key="11">
    <source>
        <dbReference type="Google" id="ProtNLM"/>
    </source>
</evidence>
<keyword evidence="10" id="KW-1185">Reference proteome</keyword>
<feature type="transmembrane region" description="Helical" evidence="7">
    <location>
        <begin position="125"/>
        <end position="148"/>
    </location>
</feature>
<evidence type="ECO:0000256" key="5">
    <source>
        <dbReference type="ARBA" id="ARBA00023136"/>
    </source>
</evidence>
<keyword evidence="4 7" id="KW-1133">Transmembrane helix</keyword>
<feature type="signal peptide" evidence="8">
    <location>
        <begin position="1"/>
        <end position="15"/>
    </location>
</feature>
<sequence>MAVLGAQLVITMAVASVLQKLGPHYSLGRWLLCSTGLVRFLYPTDQELRGLAGVPKKKKGESSDTFHVPRNLDLQLEKAPVCALDVVHLRYYSEYQWLFDFAIHAGFVVILSEVVQLFTGPQDEARLSVLWCLLVVAFAFKILAQLALQYFKGEESLGERSICIVAASAYLLVAMVVLILDEKRLELGLEKAYTSFQSGASQWLSYQGMETQGPASKLILKLCLALWCSVIGALYIFPGLRMAKMHKDSLKYCEERPILRALMNFSFIAPFILVVLWIRPICRDILAPKHLSEAAFESFRLWCIMAAVALRVALMPIYLQAYLNMAHLRLEEQKKEAGRITNKELQQKVAAVFYYLCVVALQYLAPILLILFTSLVYKTLGGLSWTGVDPECPITGGGSEGLSMIFTTDVFRGLFGFATWWCIFTWFSSVCLGVAYQSYFGRI</sequence>
<dbReference type="AlphaFoldDB" id="A0A8S1D1C1"/>
<evidence type="ECO:0000256" key="2">
    <source>
        <dbReference type="ARBA" id="ARBA00009706"/>
    </source>
</evidence>
<dbReference type="OrthoDB" id="784140at2759"/>
<feature type="transmembrane region" description="Helical" evidence="7">
    <location>
        <begin position="160"/>
        <end position="180"/>
    </location>
</feature>
<keyword evidence="3 7" id="KW-0812">Transmembrane</keyword>
<feature type="transmembrane region" description="Helical" evidence="7">
    <location>
        <begin position="258"/>
        <end position="279"/>
    </location>
</feature>
<feature type="transmembrane region" description="Helical" evidence="7">
    <location>
        <begin position="414"/>
        <end position="436"/>
    </location>
</feature>
<evidence type="ECO:0000256" key="3">
    <source>
        <dbReference type="ARBA" id="ARBA00022692"/>
    </source>
</evidence>
<name>A0A8S1D1C1_9INSE</name>
<feature type="transmembrane region" description="Helical" evidence="7">
    <location>
        <begin position="352"/>
        <end position="377"/>
    </location>
</feature>
<feature type="transmembrane region" description="Helical" evidence="7">
    <location>
        <begin position="299"/>
        <end position="319"/>
    </location>
</feature>
<evidence type="ECO:0000256" key="1">
    <source>
        <dbReference type="ARBA" id="ARBA00004141"/>
    </source>
</evidence>
<evidence type="ECO:0000256" key="4">
    <source>
        <dbReference type="ARBA" id="ARBA00022989"/>
    </source>
</evidence>
<keyword evidence="5 7" id="KW-0472">Membrane</keyword>
<dbReference type="Proteomes" id="UP000494165">
    <property type="component" value="Unassembled WGS sequence"/>
</dbReference>